<dbReference type="Gene3D" id="2.40.128.200">
    <property type="match status" value="1"/>
</dbReference>
<dbReference type="InterPro" id="IPR036328">
    <property type="entry name" value="MliC_sf"/>
</dbReference>
<keyword evidence="2" id="KW-0472">Membrane</keyword>
<dbReference type="EMBL" id="BAQC01000030">
    <property type="protein sequence ID" value="GBR52876.1"/>
    <property type="molecule type" value="Genomic_DNA"/>
</dbReference>
<dbReference type="InterPro" id="IPR018660">
    <property type="entry name" value="MliC"/>
</dbReference>
<feature type="domain" description="C-type lysozyme inhibitor" evidence="6">
    <location>
        <begin position="66"/>
        <end position="121"/>
    </location>
</feature>
<keyword evidence="4" id="KW-0449">Lipoprotein</keyword>
<keyword evidence="8" id="KW-1185">Reference proteome</keyword>
<dbReference type="SUPFAM" id="SSF141488">
    <property type="entry name" value="YdhA-like"/>
    <property type="match status" value="1"/>
</dbReference>
<evidence type="ECO:0000256" key="2">
    <source>
        <dbReference type="ARBA" id="ARBA00023136"/>
    </source>
</evidence>
<evidence type="ECO:0000256" key="5">
    <source>
        <dbReference type="SAM" id="SignalP"/>
    </source>
</evidence>
<dbReference type="RefSeq" id="WP_205839597.1">
    <property type="nucleotide sequence ID" value="NZ_BAQC01000030.1"/>
</dbReference>
<evidence type="ECO:0000259" key="6">
    <source>
        <dbReference type="Pfam" id="PF09864"/>
    </source>
</evidence>
<comment type="caution">
    <text evidence="7">The sequence shown here is derived from an EMBL/GenBank/DDBJ whole genome shotgun (WGS) entry which is preliminary data.</text>
</comment>
<keyword evidence="3" id="KW-0564">Palmitate</keyword>
<sequence>MKLSGYFSLCTLLAMGLFGTDAEAAAGRVLQIPLSFSVGKNQPLQTSRYKCDAQPASLRKLLPKGVFGVNYINAGDISLAGVVVENNTQVFTNVISASGARYVASHYEWWEEHGEVSFSDVENPKTSLKCKEIQ</sequence>
<protein>
    <recommendedName>
        <fullName evidence="6">C-type lysozyme inhibitor domain-containing protein</fullName>
    </recommendedName>
</protein>
<evidence type="ECO:0000313" key="7">
    <source>
        <dbReference type="EMBL" id="GBR52876.1"/>
    </source>
</evidence>
<evidence type="ECO:0000313" key="8">
    <source>
        <dbReference type="Proteomes" id="UP001062632"/>
    </source>
</evidence>
<organism evidence="7 8">
    <name type="scientific">Neokomagataea thailandica NBRC 106555</name>
    <dbReference type="NCBI Taxonomy" id="1223520"/>
    <lineage>
        <taxon>Bacteria</taxon>
        <taxon>Pseudomonadati</taxon>
        <taxon>Pseudomonadota</taxon>
        <taxon>Alphaproteobacteria</taxon>
        <taxon>Acetobacterales</taxon>
        <taxon>Acetobacteraceae</taxon>
        <taxon>Neokomagataea</taxon>
    </lineage>
</organism>
<name>A0ABQ0QPX2_9PROT</name>
<feature type="signal peptide" evidence="5">
    <location>
        <begin position="1"/>
        <end position="24"/>
    </location>
</feature>
<evidence type="ECO:0000256" key="1">
    <source>
        <dbReference type="ARBA" id="ARBA00022729"/>
    </source>
</evidence>
<evidence type="ECO:0000256" key="4">
    <source>
        <dbReference type="ARBA" id="ARBA00023288"/>
    </source>
</evidence>
<dbReference type="Pfam" id="PF09864">
    <property type="entry name" value="MliC"/>
    <property type="match status" value="1"/>
</dbReference>
<gene>
    <name evidence="7" type="ORF">AA106555_1071</name>
</gene>
<keyword evidence="1 5" id="KW-0732">Signal</keyword>
<proteinExistence type="predicted"/>
<feature type="chain" id="PRO_5046377006" description="C-type lysozyme inhibitor domain-containing protein" evidence="5">
    <location>
        <begin position="25"/>
        <end position="134"/>
    </location>
</feature>
<dbReference type="Proteomes" id="UP001062632">
    <property type="component" value="Unassembled WGS sequence"/>
</dbReference>
<evidence type="ECO:0000256" key="3">
    <source>
        <dbReference type="ARBA" id="ARBA00023139"/>
    </source>
</evidence>
<reference evidence="7 8" key="1">
    <citation type="submission" date="2013-04" db="EMBL/GenBank/DDBJ databases">
        <title>The genome sequencing project of 58 acetic acid bacteria.</title>
        <authorList>
            <person name="Okamoto-Kainuma A."/>
            <person name="Ishikawa M."/>
            <person name="Umino S."/>
            <person name="Koizumi Y."/>
            <person name="Shiwa Y."/>
            <person name="Yoshikawa H."/>
            <person name="Matsutani M."/>
            <person name="Matsushita K."/>
        </authorList>
    </citation>
    <scope>NUCLEOTIDE SEQUENCE [LARGE SCALE GENOMIC DNA]</scope>
    <source>
        <strain evidence="7 8">NBRC 106555</strain>
    </source>
</reference>
<accession>A0ABQ0QPX2</accession>